<evidence type="ECO:0000313" key="3">
    <source>
        <dbReference type="Proteomes" id="UP000019222"/>
    </source>
</evidence>
<keyword evidence="3" id="KW-1185">Reference proteome</keyword>
<reference evidence="2 3" key="1">
    <citation type="submission" date="2013-02" db="EMBL/GenBank/DDBJ databases">
        <title>The complete genome sequence of Corynebacterium vitaeruminis DSM 20294.</title>
        <authorList>
            <person name="Ruckert C."/>
            <person name="Albersmeier A."/>
            <person name="Kalinowski J."/>
        </authorList>
    </citation>
    <scope>NUCLEOTIDE SEQUENCE [LARGE SCALE GENOMIC DNA]</scope>
    <source>
        <strain evidence="3">ATCC 10234</strain>
    </source>
</reference>
<feature type="transmembrane region" description="Helical" evidence="1">
    <location>
        <begin position="34"/>
        <end position="54"/>
    </location>
</feature>
<keyword evidence="1" id="KW-0472">Membrane</keyword>
<sequence length="161" mass="17500">MTITDRLADFAFRNVRDSAEDEYQEKILFQSLAVGHYTLPVTLLTVGAILAWAIPGKLSALSLLVAVPMLVDVQVTKSWLRDKAPGFKAIRSPLYYTLGLIAAVAMFAGIGYRVYAETGDFGPGFLVGAIIGIAAALIFIPRKLLRQRAADKARIEASLED</sequence>
<protein>
    <submittedName>
        <fullName evidence="2">Uncharacterized protein</fullName>
    </submittedName>
</protein>
<dbReference type="PATRIC" id="fig|1224164.3.peg.2323"/>
<keyword evidence="1" id="KW-1133">Transmembrane helix</keyword>
<feature type="transmembrane region" description="Helical" evidence="1">
    <location>
        <begin position="92"/>
        <end position="115"/>
    </location>
</feature>
<organism evidence="2 3">
    <name type="scientific">Corynebacterium vitaeruminis DSM 20294</name>
    <dbReference type="NCBI Taxonomy" id="1224164"/>
    <lineage>
        <taxon>Bacteria</taxon>
        <taxon>Bacillati</taxon>
        <taxon>Actinomycetota</taxon>
        <taxon>Actinomycetes</taxon>
        <taxon>Mycobacteriales</taxon>
        <taxon>Corynebacteriaceae</taxon>
        <taxon>Corynebacterium</taxon>
    </lineage>
</organism>
<proteinExistence type="predicted"/>
<accession>W5YAX0</accession>
<dbReference type="AlphaFoldDB" id="W5YAX0"/>
<feature type="transmembrane region" description="Helical" evidence="1">
    <location>
        <begin position="121"/>
        <end position="140"/>
    </location>
</feature>
<feature type="transmembrane region" description="Helical" evidence="1">
    <location>
        <begin position="60"/>
        <end position="80"/>
    </location>
</feature>
<dbReference type="KEGG" id="cvt:B843_11525"/>
<name>W5YAX0_9CORY</name>
<dbReference type="STRING" id="1224164.B843_11525"/>
<dbReference type="HOGENOM" id="CLU_113229_0_0_11"/>
<evidence type="ECO:0000256" key="1">
    <source>
        <dbReference type="SAM" id="Phobius"/>
    </source>
</evidence>
<dbReference type="RefSeq" id="WP_025253668.1">
    <property type="nucleotide sequence ID" value="NZ_CP004353.1"/>
</dbReference>
<dbReference type="Proteomes" id="UP000019222">
    <property type="component" value="Chromosome"/>
</dbReference>
<dbReference type="EMBL" id="CP004353">
    <property type="protein sequence ID" value="AHI23683.1"/>
    <property type="molecule type" value="Genomic_DNA"/>
</dbReference>
<keyword evidence="1" id="KW-0812">Transmembrane</keyword>
<gene>
    <name evidence="2" type="ORF">B843_11525</name>
</gene>
<evidence type="ECO:0000313" key="2">
    <source>
        <dbReference type="EMBL" id="AHI23683.1"/>
    </source>
</evidence>